<name>A0A246J0K3_9BURK</name>
<keyword evidence="3" id="KW-1185">Reference proteome</keyword>
<dbReference type="Proteomes" id="UP000197468">
    <property type="component" value="Unassembled WGS sequence"/>
</dbReference>
<dbReference type="Pfam" id="PF09694">
    <property type="entry name" value="Gcw_chp"/>
    <property type="match status" value="1"/>
</dbReference>
<feature type="chain" id="PRO_5012693088" evidence="1">
    <location>
        <begin position="28"/>
        <end position="291"/>
    </location>
</feature>
<dbReference type="EMBL" id="NIOF01000012">
    <property type="protein sequence ID" value="OWQ85714.1"/>
    <property type="molecule type" value="Genomic_DNA"/>
</dbReference>
<sequence length="291" mass="30614">MTFDPFKSFMKTRLLTLFLISSCCLHAAARADEGAAAAAPADASPQAFTGNVGFVSDYRFRGISQTWKRPAVQAGFDYSHGSGLYVGTWASNVSGNSYNNGAGMEWDLYGGYKLAVADGVTLDVGALAYVYPGARLNAAPGQPTGNKYDNVDVYAAVSAGAFSAKLSVAATDYFGLDSTTAGYAYFNALPARGSSRGTAYLDLNYGFELGQGVNAGLHLGHLWVRKYGDLSYTDWKLSLSKAVKDLGGLTFSVALVGTDADRALYQAGDAAGQRARRLGDTGVVLGVSRAF</sequence>
<organism evidence="2 3">
    <name type="scientific">Roseateles aquatilis</name>
    <dbReference type="NCBI Taxonomy" id="431061"/>
    <lineage>
        <taxon>Bacteria</taxon>
        <taxon>Pseudomonadati</taxon>
        <taxon>Pseudomonadota</taxon>
        <taxon>Betaproteobacteria</taxon>
        <taxon>Burkholderiales</taxon>
        <taxon>Sphaerotilaceae</taxon>
        <taxon>Roseateles</taxon>
    </lineage>
</organism>
<evidence type="ECO:0000256" key="1">
    <source>
        <dbReference type="SAM" id="SignalP"/>
    </source>
</evidence>
<proteinExistence type="predicted"/>
<dbReference type="AlphaFoldDB" id="A0A246J0K3"/>
<dbReference type="NCBIfam" id="TIGR02001">
    <property type="entry name" value="gcw_chp"/>
    <property type="match status" value="1"/>
</dbReference>
<dbReference type="InterPro" id="IPR010239">
    <property type="entry name" value="CHP02001"/>
</dbReference>
<evidence type="ECO:0000313" key="3">
    <source>
        <dbReference type="Proteomes" id="UP000197468"/>
    </source>
</evidence>
<accession>A0A246J0K3</accession>
<comment type="caution">
    <text evidence="2">The sequence shown here is derived from an EMBL/GenBank/DDBJ whole genome shotgun (WGS) entry which is preliminary data.</text>
</comment>
<keyword evidence="1" id="KW-0732">Signal</keyword>
<reference evidence="2 3" key="1">
    <citation type="journal article" date="2008" name="Int. J. Syst. Evol. Microbiol.">
        <title>Description of Roseateles aquatilis sp. nov. and Roseateles terrae sp. nov., in the class Betaproteobacteria, and emended description of the genus Roseateles.</title>
        <authorList>
            <person name="Gomila M."/>
            <person name="Bowien B."/>
            <person name="Falsen E."/>
            <person name="Moore E.R."/>
            <person name="Lalucat J."/>
        </authorList>
    </citation>
    <scope>NUCLEOTIDE SEQUENCE [LARGE SCALE GENOMIC DNA]</scope>
    <source>
        <strain evidence="2 3">CCUG 48205</strain>
    </source>
</reference>
<protein>
    <submittedName>
        <fullName evidence="2">Uncharacterized protein</fullName>
    </submittedName>
</protein>
<gene>
    <name evidence="2" type="ORF">CDN99_21800</name>
</gene>
<evidence type="ECO:0000313" key="2">
    <source>
        <dbReference type="EMBL" id="OWQ85714.1"/>
    </source>
</evidence>
<feature type="signal peptide" evidence="1">
    <location>
        <begin position="1"/>
        <end position="27"/>
    </location>
</feature>